<feature type="compositionally biased region" description="Basic and acidic residues" evidence="1">
    <location>
        <begin position="110"/>
        <end position="126"/>
    </location>
</feature>
<dbReference type="EMBL" id="KN714686">
    <property type="protein sequence ID" value="KUI56144.1"/>
    <property type="molecule type" value="Genomic_DNA"/>
</dbReference>
<gene>
    <name evidence="2" type="ORF">VP1G_10760</name>
</gene>
<dbReference type="Proteomes" id="UP000078576">
    <property type="component" value="Unassembled WGS sequence"/>
</dbReference>
<proteinExistence type="predicted"/>
<accession>A0A194UWZ4</accession>
<feature type="compositionally biased region" description="Polar residues" evidence="1">
    <location>
        <begin position="14"/>
        <end position="31"/>
    </location>
</feature>
<protein>
    <submittedName>
        <fullName evidence="2">Uncharacterized protein</fullName>
    </submittedName>
</protein>
<evidence type="ECO:0000313" key="3">
    <source>
        <dbReference type="Proteomes" id="UP000078576"/>
    </source>
</evidence>
<dbReference type="AlphaFoldDB" id="A0A194UWZ4"/>
<organism evidence="2 3">
    <name type="scientific">Cytospora mali</name>
    <name type="common">Apple Valsa canker fungus</name>
    <name type="synonym">Valsa mali</name>
    <dbReference type="NCBI Taxonomy" id="578113"/>
    <lineage>
        <taxon>Eukaryota</taxon>
        <taxon>Fungi</taxon>
        <taxon>Dikarya</taxon>
        <taxon>Ascomycota</taxon>
        <taxon>Pezizomycotina</taxon>
        <taxon>Sordariomycetes</taxon>
        <taxon>Sordariomycetidae</taxon>
        <taxon>Diaporthales</taxon>
        <taxon>Cytosporaceae</taxon>
        <taxon>Cytospora</taxon>
    </lineage>
</organism>
<feature type="region of interest" description="Disordered" evidence="1">
    <location>
        <begin position="104"/>
        <end position="126"/>
    </location>
</feature>
<name>A0A194UWZ4_CYTMA</name>
<evidence type="ECO:0000313" key="2">
    <source>
        <dbReference type="EMBL" id="KUI56144.1"/>
    </source>
</evidence>
<reference evidence="3" key="1">
    <citation type="submission" date="2014-12" db="EMBL/GenBank/DDBJ databases">
        <title>Genome Sequence of Valsa Canker Pathogens Uncovers a Specific Adaption of Colonization on Woody Bark.</title>
        <authorList>
            <person name="Yin Z."/>
            <person name="Liu H."/>
            <person name="Gao X."/>
            <person name="Li Z."/>
            <person name="Song N."/>
            <person name="Ke X."/>
            <person name="Dai Q."/>
            <person name="Wu Y."/>
            <person name="Sun Y."/>
            <person name="Xu J.-R."/>
            <person name="Kang Z.K."/>
            <person name="Wang L."/>
            <person name="Huang L."/>
        </authorList>
    </citation>
    <scope>NUCLEOTIDE SEQUENCE [LARGE SCALE GENOMIC DNA]</scope>
    <source>
        <strain evidence="3">SXYL134</strain>
    </source>
</reference>
<feature type="region of interest" description="Disordered" evidence="1">
    <location>
        <begin position="1"/>
        <end position="34"/>
    </location>
</feature>
<evidence type="ECO:0000256" key="1">
    <source>
        <dbReference type="SAM" id="MobiDB-lite"/>
    </source>
</evidence>
<keyword evidence="3" id="KW-1185">Reference proteome</keyword>
<sequence>MAPGNDAVYPKGTIPQNTSLQPASSQTPTDNDPTEFHIFNEHGLLLESLDHAVMHRGLMFLAQQTNDPVFYNIQKVAVVPRDLHTHQRVARHISHFTGASASMVGPMSLRGREPEEKSASQHDSDVGLHVDRVEAEVYSVLLTLQTEEDMSDSW</sequence>